<accession>A0A0E9X294</accession>
<dbReference type="AlphaFoldDB" id="A0A0E9X294"/>
<sequence>MYTNNGIKPRFTGVLDSPMSFMFSGSAYCGNINIDSSEPYKCHNLMPIWK</sequence>
<protein>
    <submittedName>
        <fullName evidence="1">Uncharacterized protein</fullName>
    </submittedName>
</protein>
<name>A0A0E9X294_ANGAN</name>
<evidence type="ECO:0000313" key="1">
    <source>
        <dbReference type="EMBL" id="JAH96832.1"/>
    </source>
</evidence>
<reference evidence="1" key="1">
    <citation type="submission" date="2014-11" db="EMBL/GenBank/DDBJ databases">
        <authorList>
            <person name="Amaro Gonzalez C."/>
        </authorList>
    </citation>
    <scope>NUCLEOTIDE SEQUENCE</scope>
</reference>
<dbReference type="EMBL" id="GBXM01011745">
    <property type="protein sequence ID" value="JAH96832.1"/>
    <property type="molecule type" value="Transcribed_RNA"/>
</dbReference>
<organism evidence="1">
    <name type="scientific">Anguilla anguilla</name>
    <name type="common">European freshwater eel</name>
    <name type="synonym">Muraena anguilla</name>
    <dbReference type="NCBI Taxonomy" id="7936"/>
    <lineage>
        <taxon>Eukaryota</taxon>
        <taxon>Metazoa</taxon>
        <taxon>Chordata</taxon>
        <taxon>Craniata</taxon>
        <taxon>Vertebrata</taxon>
        <taxon>Euteleostomi</taxon>
        <taxon>Actinopterygii</taxon>
        <taxon>Neopterygii</taxon>
        <taxon>Teleostei</taxon>
        <taxon>Anguilliformes</taxon>
        <taxon>Anguillidae</taxon>
        <taxon>Anguilla</taxon>
    </lineage>
</organism>
<proteinExistence type="predicted"/>
<reference evidence="1" key="2">
    <citation type="journal article" date="2015" name="Fish Shellfish Immunol.">
        <title>Early steps in the European eel (Anguilla anguilla)-Vibrio vulnificus interaction in the gills: Role of the RtxA13 toxin.</title>
        <authorList>
            <person name="Callol A."/>
            <person name="Pajuelo D."/>
            <person name="Ebbesson L."/>
            <person name="Teles M."/>
            <person name="MacKenzie S."/>
            <person name="Amaro C."/>
        </authorList>
    </citation>
    <scope>NUCLEOTIDE SEQUENCE</scope>
</reference>